<name>A0A848IHY5_9BURK</name>
<protein>
    <recommendedName>
        <fullName evidence="3">Calcium-binding protein</fullName>
    </recommendedName>
</protein>
<evidence type="ECO:0000313" key="2">
    <source>
        <dbReference type="Proteomes" id="UP000544134"/>
    </source>
</evidence>
<dbReference type="RefSeq" id="WP_169488816.1">
    <property type="nucleotide sequence ID" value="NZ_JABBGJ010000035.1"/>
</dbReference>
<comment type="caution">
    <text evidence="1">The sequence shown here is derived from an EMBL/GenBank/DDBJ whole genome shotgun (WGS) entry which is preliminary data.</text>
</comment>
<evidence type="ECO:0008006" key="3">
    <source>
        <dbReference type="Google" id="ProtNLM"/>
    </source>
</evidence>
<organism evidence="1 2">
    <name type="scientific">Paraburkholderia polaris</name>
    <dbReference type="NCBI Taxonomy" id="2728848"/>
    <lineage>
        <taxon>Bacteria</taxon>
        <taxon>Pseudomonadati</taxon>
        <taxon>Pseudomonadota</taxon>
        <taxon>Betaproteobacteria</taxon>
        <taxon>Burkholderiales</taxon>
        <taxon>Burkholderiaceae</taxon>
        <taxon>Paraburkholderia</taxon>
    </lineage>
</organism>
<sequence>MANTTPPNSPSARLKQLGFAFPFRKKGQGNAGSSIEFTDEHDFYKALKQEPSGSYSVSGKGMWHGGIHVTEAGAGQFLDLKHGLRSITEGELVAWRLNRTYLVSEIPAQNGKPAISAPYSTGFALVRHTMEFPRGTTLKFFALYMHLQDLADYESDTTLTRPAYWSTQFKVTGFAMDKPHASPNGQVAPAGQQGLRVRVTKPHGTILGILPQGAQFSLSRREEDWGQIKDTHGAQMFAPTVGAYVNPDAAINGWVFLGKENGGPVVEEIMPDSSLDCVVVPTTPVHINAGDLIGHLGRYDSLSQQTSNRMVHIEVFCDDSIKSFIAQGQKWIADNGAHELAWLQLGLPKDPPILRVDRSTTLYLAANQPGENPKQTGVIQVASLAELARQPGNPSKEATAESDGQKLNWWKVDSADALGNDISGWVREQSFAGGKVTREFAQKWVDFQTLEDAHDPTHTMFATTKAFVDYAIGADVPEPGALGKLSPLMASIYRALYQTGDGSKAADELCAAADNPWTALRMSRLIIKHESEWANPDKWKQLIAEIEKQTGPQAQHEAEQKRIEKLVWWDDVKVHLTDLPGSDVFHIHPIALAGNFLKAGGCDCGCNYVNQFNVTRWNGQVVHYGPLYMGHLALEHSPALRRLSDSGQMTDSEHRILVAMSANEGNIDGVQAYDSEIFTAGACQKTVNATGKGEFSTQVAEFKISNEAAYQRLFEKCGWTVETQGADSRTAKMYYQDTEVTGAVKITGDELHAKLREGCSAATFGMKIKQKPLASIVNAIISDEFQDKQAKDFVDRLRKVIALIPDGYAYSVGEYFKSDLGRAAALDQHVNRPNNVVKDVGSALKAFFLTHPSVQADPSTWGQSRITYESQIVAYYGEHRHMNDCHVRFGKLRSKLS</sequence>
<reference evidence="1 2" key="1">
    <citation type="submission" date="2020-04" db="EMBL/GenBank/DDBJ databases">
        <title>Paraburkholderia sp. RP-4-7 isolated from soil.</title>
        <authorList>
            <person name="Dahal R.H."/>
        </authorList>
    </citation>
    <scope>NUCLEOTIDE SEQUENCE [LARGE SCALE GENOMIC DNA]</scope>
    <source>
        <strain evidence="1 2">RP-4-7</strain>
    </source>
</reference>
<evidence type="ECO:0000313" key="1">
    <source>
        <dbReference type="EMBL" id="NMM01998.1"/>
    </source>
</evidence>
<accession>A0A848IHY5</accession>
<dbReference type="EMBL" id="JABBGJ010000035">
    <property type="protein sequence ID" value="NMM01998.1"/>
    <property type="molecule type" value="Genomic_DNA"/>
</dbReference>
<proteinExistence type="predicted"/>
<keyword evidence="2" id="KW-1185">Reference proteome</keyword>
<dbReference type="AlphaFoldDB" id="A0A848IHY5"/>
<gene>
    <name evidence="1" type="ORF">HHL24_29210</name>
</gene>
<dbReference type="Proteomes" id="UP000544134">
    <property type="component" value="Unassembled WGS sequence"/>
</dbReference>